<accession>A0ABP7L3C7</accession>
<protein>
    <submittedName>
        <fullName evidence="1">Uncharacterized protein</fullName>
    </submittedName>
</protein>
<sequence length="67" mass="7731">MTAAATRTQPRLLNHLVVKLMLPMLSWARNRANRASIGRDEHERLVELAAEFQRREHDSAKRAARVI</sequence>
<gene>
    <name evidence="1" type="ORF">GCM10022381_39870</name>
</gene>
<proteinExistence type="predicted"/>
<evidence type="ECO:0000313" key="2">
    <source>
        <dbReference type="Proteomes" id="UP001501803"/>
    </source>
</evidence>
<dbReference type="Proteomes" id="UP001501803">
    <property type="component" value="Unassembled WGS sequence"/>
</dbReference>
<dbReference type="RefSeq" id="WP_345069627.1">
    <property type="nucleotide sequence ID" value="NZ_BAABCN010000017.1"/>
</dbReference>
<dbReference type="EMBL" id="BAABCN010000017">
    <property type="protein sequence ID" value="GAA3894248.1"/>
    <property type="molecule type" value="Genomic_DNA"/>
</dbReference>
<evidence type="ECO:0000313" key="1">
    <source>
        <dbReference type="EMBL" id="GAA3894248.1"/>
    </source>
</evidence>
<keyword evidence="2" id="KW-1185">Reference proteome</keyword>
<name>A0ABP7L3C7_9MICO</name>
<organism evidence="1 2">
    <name type="scientific">Leifsonia kafniensis</name>
    <dbReference type="NCBI Taxonomy" id="475957"/>
    <lineage>
        <taxon>Bacteria</taxon>
        <taxon>Bacillati</taxon>
        <taxon>Actinomycetota</taxon>
        <taxon>Actinomycetes</taxon>
        <taxon>Micrococcales</taxon>
        <taxon>Microbacteriaceae</taxon>
        <taxon>Leifsonia</taxon>
    </lineage>
</organism>
<reference evidence="2" key="1">
    <citation type="journal article" date="2019" name="Int. J. Syst. Evol. Microbiol.">
        <title>The Global Catalogue of Microorganisms (GCM) 10K type strain sequencing project: providing services to taxonomists for standard genome sequencing and annotation.</title>
        <authorList>
            <consortium name="The Broad Institute Genomics Platform"/>
            <consortium name="The Broad Institute Genome Sequencing Center for Infectious Disease"/>
            <person name="Wu L."/>
            <person name="Ma J."/>
        </authorList>
    </citation>
    <scope>NUCLEOTIDE SEQUENCE [LARGE SCALE GENOMIC DNA]</scope>
    <source>
        <strain evidence="2">JCM 17021</strain>
    </source>
</reference>
<comment type="caution">
    <text evidence="1">The sequence shown here is derived from an EMBL/GenBank/DDBJ whole genome shotgun (WGS) entry which is preliminary data.</text>
</comment>